<comment type="caution">
    <text evidence="2">The sequence shown here is derived from an EMBL/GenBank/DDBJ whole genome shotgun (WGS) entry which is preliminary data.</text>
</comment>
<gene>
    <name evidence="2" type="ORF">B296_00028916</name>
</gene>
<evidence type="ECO:0000313" key="3">
    <source>
        <dbReference type="Proteomes" id="UP000287651"/>
    </source>
</evidence>
<dbReference type="AlphaFoldDB" id="A0A426Y7Y9"/>
<organism evidence="2 3">
    <name type="scientific">Ensete ventricosum</name>
    <name type="common">Abyssinian banana</name>
    <name type="synonym">Musa ensete</name>
    <dbReference type="NCBI Taxonomy" id="4639"/>
    <lineage>
        <taxon>Eukaryota</taxon>
        <taxon>Viridiplantae</taxon>
        <taxon>Streptophyta</taxon>
        <taxon>Embryophyta</taxon>
        <taxon>Tracheophyta</taxon>
        <taxon>Spermatophyta</taxon>
        <taxon>Magnoliopsida</taxon>
        <taxon>Liliopsida</taxon>
        <taxon>Zingiberales</taxon>
        <taxon>Musaceae</taxon>
        <taxon>Ensete</taxon>
    </lineage>
</organism>
<accession>A0A426Y7Y9</accession>
<dbReference type="EMBL" id="AMZH03014320">
    <property type="protein sequence ID" value="RRT47843.1"/>
    <property type="molecule type" value="Genomic_DNA"/>
</dbReference>
<dbReference type="Proteomes" id="UP000287651">
    <property type="component" value="Unassembled WGS sequence"/>
</dbReference>
<reference evidence="2 3" key="1">
    <citation type="journal article" date="2014" name="Agronomy (Basel)">
        <title>A Draft Genome Sequence for Ensete ventricosum, the Drought-Tolerant Tree Against Hunger.</title>
        <authorList>
            <person name="Harrison J."/>
            <person name="Moore K.A."/>
            <person name="Paszkiewicz K."/>
            <person name="Jones T."/>
            <person name="Grant M."/>
            <person name="Ambacheew D."/>
            <person name="Muzemil S."/>
            <person name="Studholme D.J."/>
        </authorList>
    </citation>
    <scope>NUCLEOTIDE SEQUENCE [LARGE SCALE GENOMIC DNA]</scope>
</reference>
<evidence type="ECO:0000256" key="1">
    <source>
        <dbReference type="SAM" id="MobiDB-lite"/>
    </source>
</evidence>
<sequence>MKSQPDDGPRSSLSIELGLVDLVGSHQEFAKRFTEGMGKLAGSTPGDQSEEDRMTYRKHVGGYRIGRS</sequence>
<feature type="region of interest" description="Disordered" evidence="1">
    <location>
        <begin position="34"/>
        <end position="68"/>
    </location>
</feature>
<feature type="compositionally biased region" description="Basic residues" evidence="1">
    <location>
        <begin position="56"/>
        <end position="68"/>
    </location>
</feature>
<evidence type="ECO:0000313" key="2">
    <source>
        <dbReference type="EMBL" id="RRT47843.1"/>
    </source>
</evidence>
<name>A0A426Y7Y9_ENSVE</name>
<protein>
    <submittedName>
        <fullName evidence="2">Uncharacterized protein</fullName>
    </submittedName>
</protein>
<proteinExistence type="predicted"/>